<evidence type="ECO:0000256" key="2">
    <source>
        <dbReference type="SAM" id="SignalP"/>
    </source>
</evidence>
<dbReference type="InterPro" id="IPR050811">
    <property type="entry name" value="Phosphate_ABC_transporter"/>
</dbReference>
<accession>A0A399RGQ6</accession>
<name>A0A399RGQ6_9PROT</name>
<evidence type="ECO:0000259" key="3">
    <source>
        <dbReference type="Pfam" id="PF12849"/>
    </source>
</evidence>
<reference evidence="4 5" key="1">
    <citation type="submission" date="2018-08" db="EMBL/GenBank/DDBJ databases">
        <title>Henriciella mobilis sp. nov., isolated from seawater.</title>
        <authorList>
            <person name="Cheng H."/>
            <person name="Wu Y.-H."/>
            <person name="Xu X.-W."/>
            <person name="Guo L.-L."/>
        </authorList>
    </citation>
    <scope>NUCLEOTIDE SEQUENCE [LARGE SCALE GENOMIC DNA]</scope>
    <source>
        <strain evidence="4 5">JN25</strain>
    </source>
</reference>
<dbReference type="InterPro" id="IPR024370">
    <property type="entry name" value="PBP_domain"/>
</dbReference>
<dbReference type="Gene3D" id="3.40.190.10">
    <property type="entry name" value="Periplasmic binding protein-like II"/>
    <property type="match status" value="2"/>
</dbReference>
<dbReference type="Pfam" id="PF12849">
    <property type="entry name" value="PBP_like_2"/>
    <property type="match status" value="1"/>
</dbReference>
<dbReference type="AlphaFoldDB" id="A0A399RGQ6"/>
<feature type="signal peptide" evidence="2">
    <location>
        <begin position="1"/>
        <end position="18"/>
    </location>
</feature>
<dbReference type="EMBL" id="QWFX01000006">
    <property type="protein sequence ID" value="RIJ30786.1"/>
    <property type="molecule type" value="Genomic_DNA"/>
</dbReference>
<evidence type="ECO:0000256" key="1">
    <source>
        <dbReference type="ARBA" id="ARBA00022729"/>
    </source>
</evidence>
<evidence type="ECO:0000313" key="4">
    <source>
        <dbReference type="EMBL" id="RIJ30786.1"/>
    </source>
</evidence>
<keyword evidence="5" id="KW-1185">Reference proteome</keyword>
<keyword evidence="1 2" id="KW-0732">Signal</keyword>
<dbReference type="SUPFAM" id="SSF53850">
    <property type="entry name" value="Periplasmic binding protein-like II"/>
    <property type="match status" value="1"/>
</dbReference>
<organism evidence="4 5">
    <name type="scientific">Henriciella mobilis</name>
    <dbReference type="NCBI Taxonomy" id="2305467"/>
    <lineage>
        <taxon>Bacteria</taxon>
        <taxon>Pseudomonadati</taxon>
        <taxon>Pseudomonadota</taxon>
        <taxon>Alphaproteobacteria</taxon>
        <taxon>Hyphomonadales</taxon>
        <taxon>Hyphomonadaceae</taxon>
        <taxon>Henriciella</taxon>
    </lineage>
</organism>
<feature type="domain" description="PBP" evidence="3">
    <location>
        <begin position="40"/>
        <end position="323"/>
    </location>
</feature>
<protein>
    <submittedName>
        <fullName evidence="4">Phosphate ABC transporter substrate-binding protein</fullName>
    </submittedName>
</protein>
<dbReference type="PANTHER" id="PTHR30570:SF1">
    <property type="entry name" value="PHOSPHATE-BINDING PROTEIN PSTS"/>
    <property type="match status" value="1"/>
</dbReference>
<comment type="caution">
    <text evidence="4">The sequence shown here is derived from an EMBL/GenBank/DDBJ whole genome shotgun (WGS) entry which is preliminary data.</text>
</comment>
<dbReference type="PANTHER" id="PTHR30570">
    <property type="entry name" value="PERIPLASMIC PHOSPHATE BINDING COMPONENT OF PHOSPHATE ABC TRANSPORTER"/>
    <property type="match status" value="1"/>
</dbReference>
<evidence type="ECO:0000313" key="5">
    <source>
        <dbReference type="Proteomes" id="UP000266385"/>
    </source>
</evidence>
<feature type="chain" id="PRO_5017444866" evidence="2">
    <location>
        <begin position="19"/>
        <end position="363"/>
    </location>
</feature>
<sequence>MRSLLALLSLAFTAAACAPEVDLSQIDAQSGAPPVFAASPDQKIKIVGSSTVAPFSTTVAEQFGAISEFPTPIVETTGTGGGFKAFCQGIGPDQPSISNASRPVKPSEIELCRKAGITEIVEVKIGYDGIVLANAKGSPELDLTKAEIFLALAEQIPDGQGGWMKNPHQTWKDVADHLPDMPILVSGPPPTSGTRDAFAELAMEGGAEEIPEVAALKETDAALFAKRATTIRMDGKWIDSGENDTAIVQTLMKNPDSIGIMGYSFLEQNLDRLKGAHIEGTDPTFEQIASGRYGISRSMFFYVKKQNLPLVPGIEGFVSEFTQEDAWGPTGYLVEKGLIPLSAEEREAERQHALAMIPMGADS</sequence>
<gene>
    <name evidence="4" type="ORF">D1223_08210</name>
</gene>
<dbReference type="OrthoDB" id="9790048at2"/>
<proteinExistence type="predicted"/>
<dbReference type="Proteomes" id="UP000266385">
    <property type="component" value="Unassembled WGS sequence"/>
</dbReference>
<dbReference type="PROSITE" id="PS51257">
    <property type="entry name" value="PROKAR_LIPOPROTEIN"/>
    <property type="match status" value="1"/>
</dbReference>